<dbReference type="RefSeq" id="WP_188573383.1">
    <property type="nucleotide sequence ID" value="NZ_BMFW01000035.1"/>
</dbReference>
<dbReference type="Proteomes" id="UP000643279">
    <property type="component" value="Unassembled WGS sequence"/>
</dbReference>
<comment type="caution">
    <text evidence="2">The sequence shown here is derived from an EMBL/GenBank/DDBJ whole genome shotgun (WGS) entry which is preliminary data.</text>
</comment>
<feature type="transmembrane region" description="Helical" evidence="1">
    <location>
        <begin position="17"/>
        <end position="36"/>
    </location>
</feature>
<protein>
    <submittedName>
        <fullName evidence="2">Uncharacterized protein</fullName>
    </submittedName>
</protein>
<keyword evidence="3" id="KW-1185">Reference proteome</keyword>
<keyword evidence="1" id="KW-1133">Transmembrane helix</keyword>
<keyword evidence="1" id="KW-0812">Transmembrane</keyword>
<reference evidence="3" key="1">
    <citation type="journal article" date="2019" name="Int. J. Syst. Evol. Microbiol.">
        <title>The Global Catalogue of Microorganisms (GCM) 10K type strain sequencing project: providing services to taxonomists for standard genome sequencing and annotation.</title>
        <authorList>
            <consortium name="The Broad Institute Genomics Platform"/>
            <consortium name="The Broad Institute Genome Sequencing Center for Infectious Disease"/>
            <person name="Wu L."/>
            <person name="Ma J."/>
        </authorList>
    </citation>
    <scope>NUCLEOTIDE SEQUENCE [LARGE SCALE GENOMIC DNA]</scope>
    <source>
        <strain evidence="3">CGMCC 1.12778</strain>
    </source>
</reference>
<evidence type="ECO:0000313" key="2">
    <source>
        <dbReference type="EMBL" id="GGI01525.1"/>
    </source>
</evidence>
<name>A0ABQ2B0S9_9MICC</name>
<keyword evidence="1" id="KW-0472">Membrane</keyword>
<evidence type="ECO:0000313" key="3">
    <source>
        <dbReference type="Proteomes" id="UP000643279"/>
    </source>
</evidence>
<evidence type="ECO:0000256" key="1">
    <source>
        <dbReference type="SAM" id="Phobius"/>
    </source>
</evidence>
<dbReference type="EMBL" id="BMFW01000035">
    <property type="protein sequence ID" value="GGI01525.1"/>
    <property type="molecule type" value="Genomic_DNA"/>
</dbReference>
<proteinExistence type="predicted"/>
<gene>
    <name evidence="2" type="ORF">GCM10007170_41160</name>
</gene>
<accession>A0ABQ2B0S9</accession>
<organism evidence="2 3">
    <name type="scientific">Arthrobacter liuii</name>
    <dbReference type="NCBI Taxonomy" id="1476996"/>
    <lineage>
        <taxon>Bacteria</taxon>
        <taxon>Bacillati</taxon>
        <taxon>Actinomycetota</taxon>
        <taxon>Actinomycetes</taxon>
        <taxon>Micrococcales</taxon>
        <taxon>Micrococcaceae</taxon>
        <taxon>Arthrobacter</taxon>
    </lineage>
</organism>
<sequence length="51" mass="4997">MTIGIPVLGEADTAPPAAIPAFILAGATAIAGVILLSTVKKQEAAPAPEQT</sequence>